<accession>A0A3A3GSR3</accession>
<gene>
    <name evidence="9" type="ORF">DQX05_01870</name>
</gene>
<dbReference type="Proteomes" id="UP000266177">
    <property type="component" value="Unassembled WGS sequence"/>
</dbReference>
<feature type="transmembrane region" description="Helical" evidence="8">
    <location>
        <begin position="151"/>
        <end position="170"/>
    </location>
</feature>
<feature type="transmembrane region" description="Helical" evidence="8">
    <location>
        <begin position="82"/>
        <end position="103"/>
    </location>
</feature>
<keyword evidence="5 8" id="KW-0812">Transmembrane</keyword>
<keyword evidence="6 8" id="KW-1133">Transmembrane helix</keyword>
<dbReference type="Pfam" id="PF03845">
    <property type="entry name" value="Spore_permease"/>
    <property type="match status" value="1"/>
</dbReference>
<feature type="transmembrane region" description="Helical" evidence="8">
    <location>
        <begin position="12"/>
        <end position="32"/>
    </location>
</feature>
<evidence type="ECO:0000313" key="10">
    <source>
        <dbReference type="Proteomes" id="UP000266177"/>
    </source>
</evidence>
<comment type="similarity">
    <text evidence="2">Belongs to the amino acid-polyamine-organocation (APC) superfamily. Spore germination protein (SGP) (TC 2.A.3.9) family.</text>
</comment>
<name>A0A3A3GSR3_PANTH</name>
<evidence type="ECO:0000256" key="3">
    <source>
        <dbReference type="ARBA" id="ARBA00022448"/>
    </source>
</evidence>
<evidence type="ECO:0000256" key="6">
    <source>
        <dbReference type="ARBA" id="ARBA00022989"/>
    </source>
</evidence>
<evidence type="ECO:0000256" key="1">
    <source>
        <dbReference type="ARBA" id="ARBA00004141"/>
    </source>
</evidence>
<feature type="transmembrane region" description="Helical" evidence="8">
    <location>
        <begin position="44"/>
        <end position="62"/>
    </location>
</feature>
<evidence type="ECO:0000256" key="2">
    <source>
        <dbReference type="ARBA" id="ARBA00007998"/>
    </source>
</evidence>
<evidence type="ECO:0000313" key="9">
    <source>
        <dbReference type="EMBL" id="RJG26799.1"/>
    </source>
</evidence>
<dbReference type="OrthoDB" id="2381188at2"/>
<comment type="subcellular location">
    <subcellularLocation>
        <location evidence="1">Membrane</location>
        <topology evidence="1">Multi-pass membrane protein</topology>
    </subcellularLocation>
</comment>
<keyword evidence="7 8" id="KW-0472">Membrane</keyword>
<evidence type="ECO:0000256" key="4">
    <source>
        <dbReference type="ARBA" id="ARBA00022544"/>
    </source>
</evidence>
<evidence type="ECO:0000256" key="7">
    <source>
        <dbReference type="ARBA" id="ARBA00023136"/>
    </source>
</evidence>
<evidence type="ECO:0000256" key="8">
    <source>
        <dbReference type="SAM" id="Phobius"/>
    </source>
</evidence>
<evidence type="ECO:0000256" key="5">
    <source>
        <dbReference type="ARBA" id="ARBA00022692"/>
    </source>
</evidence>
<feature type="transmembrane region" description="Helical" evidence="8">
    <location>
        <begin position="190"/>
        <end position="207"/>
    </location>
</feature>
<dbReference type="NCBIfam" id="TIGR00912">
    <property type="entry name" value="2A0309"/>
    <property type="match status" value="1"/>
</dbReference>
<dbReference type="InterPro" id="IPR004761">
    <property type="entry name" value="Spore_GerAB"/>
</dbReference>
<dbReference type="PANTHER" id="PTHR34975:SF2">
    <property type="entry name" value="SPORE GERMINATION PROTEIN A2"/>
    <property type="match status" value="1"/>
</dbReference>
<feature type="transmembrane region" description="Helical" evidence="8">
    <location>
        <begin position="306"/>
        <end position="324"/>
    </location>
</feature>
<keyword evidence="3" id="KW-0813">Transport</keyword>
<dbReference type="AlphaFoldDB" id="A0A3A3GSR3"/>
<dbReference type="GO" id="GO:0009847">
    <property type="term" value="P:spore germination"/>
    <property type="evidence" value="ECO:0007669"/>
    <property type="project" value="InterPro"/>
</dbReference>
<organism evidence="9 10">
    <name type="scientific">Paenibacillus thiaminolyticus</name>
    <name type="common">Bacillus thiaminolyticus</name>
    <dbReference type="NCBI Taxonomy" id="49283"/>
    <lineage>
        <taxon>Bacteria</taxon>
        <taxon>Bacillati</taxon>
        <taxon>Bacillota</taxon>
        <taxon>Bacilli</taxon>
        <taxon>Bacillales</taxon>
        <taxon>Paenibacillaceae</taxon>
        <taxon>Paenibacillus</taxon>
    </lineage>
</organism>
<dbReference type="EMBL" id="QYZD01000001">
    <property type="protein sequence ID" value="RJG26799.1"/>
    <property type="molecule type" value="Genomic_DNA"/>
</dbReference>
<dbReference type="PANTHER" id="PTHR34975">
    <property type="entry name" value="SPORE GERMINATION PROTEIN A2"/>
    <property type="match status" value="1"/>
</dbReference>
<protein>
    <submittedName>
        <fullName evidence="9">Spore gernimation protein</fullName>
    </submittedName>
</protein>
<comment type="caution">
    <text evidence="9">The sequence shown here is derived from an EMBL/GenBank/DDBJ whole genome shotgun (WGS) entry which is preliminary data.</text>
</comment>
<keyword evidence="4" id="KW-0309">Germination</keyword>
<sequence length="371" mass="42093">MISMNRGSEFITYLQLCFIMMLSTGLLNHVIIIPVLLQQAGRDGWLSVIMLALIVLAWIPLLQRLMKAKGQQALFPWMKATFGPAVAWCVTAIVGLYLWISAFVTVKDTVNWAKTSYLPQTPLFVITVSLLLLCIFGALAGLRSIAICSGILLPFVLLFGYFIMFANARYKDYTLMFPLFEHGYMPAVRGTMYIGAGLAELFLLILIQHRISKIPRFRGLAVLALILCGLTIGPLIGSITNFGIKEAVNIRYPAFEQWRLVTVSKYIEHVDFLSIYQWMSGAFIRISFLLFLIVELLPLHSLYHRLLMCVFSGVTVLIAVNLHLSDMVFFKFLEIFFFPGTTTTFVLLSLFLFLMSRFRSRRGTKPRPKDL</sequence>
<feature type="transmembrane region" description="Helical" evidence="8">
    <location>
        <begin position="275"/>
        <end position="294"/>
    </location>
</feature>
<reference evidence="9 10" key="1">
    <citation type="submission" date="2018-09" db="EMBL/GenBank/DDBJ databases">
        <title>Paenibacillus SK2017-BO5.</title>
        <authorList>
            <person name="Piskunova J.V."/>
            <person name="Dubiley S.A."/>
            <person name="Severinov K.V."/>
        </authorList>
    </citation>
    <scope>NUCLEOTIDE SEQUENCE [LARGE SCALE GENOMIC DNA]</scope>
    <source>
        <strain evidence="9 10">BO5</strain>
    </source>
</reference>
<feature type="transmembrane region" description="Helical" evidence="8">
    <location>
        <begin position="219"/>
        <end position="244"/>
    </location>
</feature>
<feature type="transmembrane region" description="Helical" evidence="8">
    <location>
        <begin position="123"/>
        <end position="142"/>
    </location>
</feature>
<dbReference type="GO" id="GO:0016020">
    <property type="term" value="C:membrane"/>
    <property type="evidence" value="ECO:0007669"/>
    <property type="project" value="UniProtKB-SubCell"/>
</dbReference>
<feature type="transmembrane region" description="Helical" evidence="8">
    <location>
        <begin position="336"/>
        <end position="355"/>
    </location>
</feature>
<proteinExistence type="inferred from homology"/>